<dbReference type="Pfam" id="PF03719">
    <property type="entry name" value="Ribosomal_S5_C"/>
    <property type="match status" value="1"/>
</dbReference>
<keyword evidence="5 8" id="KW-0687">Ribonucleoprotein</keyword>
<dbReference type="PANTHER" id="PTHR48277">
    <property type="entry name" value="MITOCHONDRIAL RIBOSOMAL PROTEIN S5"/>
    <property type="match status" value="1"/>
</dbReference>
<dbReference type="Gene3D" id="3.30.230.10">
    <property type="match status" value="1"/>
</dbReference>
<dbReference type="SUPFAM" id="SSF54211">
    <property type="entry name" value="Ribosomal protein S5 domain 2-like"/>
    <property type="match status" value="1"/>
</dbReference>
<dbReference type="NCBIfam" id="TIGR01021">
    <property type="entry name" value="rpsE_bact"/>
    <property type="match status" value="1"/>
</dbReference>
<proteinExistence type="inferred from homology"/>
<name>A0A0G1TG67_9BACT</name>
<dbReference type="Pfam" id="PF00333">
    <property type="entry name" value="Ribosomal_S5"/>
    <property type="match status" value="1"/>
</dbReference>
<dbReference type="InterPro" id="IPR013810">
    <property type="entry name" value="Ribosomal_uS5_N"/>
</dbReference>
<dbReference type="PATRIC" id="fig|1618438.3.peg.229"/>
<sequence length="154" mass="16450">MRYQQRGGDRTMSEFDEKIVQVNRVSKKTKGGNKISFSVLVVVGDKKGRVGVGLGGAPDVSSAVRKGVTYAKKHMITVPMRKTTIPHEVRIKRGAAIVLLKPAPPGTGIIAGGAVRAVVDAAGIRDIVSKILGSKNQASNVYATMEALKHFKTR</sequence>
<evidence type="ECO:0000259" key="10">
    <source>
        <dbReference type="PROSITE" id="PS50881"/>
    </source>
</evidence>
<comment type="caution">
    <text evidence="11">The sequence shown here is derived from an EMBL/GenBank/DDBJ whole genome shotgun (WGS) entry which is preliminary data.</text>
</comment>
<feature type="domain" description="S5 DRBM" evidence="10">
    <location>
        <begin position="15"/>
        <end position="78"/>
    </location>
</feature>
<dbReference type="PROSITE" id="PS50881">
    <property type="entry name" value="S5_DSRBD"/>
    <property type="match status" value="1"/>
</dbReference>
<evidence type="ECO:0000256" key="5">
    <source>
        <dbReference type="ARBA" id="ARBA00023274"/>
    </source>
</evidence>
<comment type="similarity">
    <text evidence="1 9">Belongs to the universal ribosomal protein uS5 family.</text>
</comment>
<protein>
    <recommendedName>
        <fullName evidence="6">Small ribosomal subunit protein uS5</fullName>
    </recommendedName>
    <alternativeName>
        <fullName evidence="7">30S ribosomal protein S5</fullName>
    </alternativeName>
</protein>
<dbReference type="GO" id="GO:0015935">
    <property type="term" value="C:small ribosomal subunit"/>
    <property type="evidence" value="ECO:0007669"/>
    <property type="project" value="InterPro"/>
</dbReference>
<dbReference type="SUPFAM" id="SSF54768">
    <property type="entry name" value="dsRNA-binding domain-like"/>
    <property type="match status" value="1"/>
</dbReference>
<dbReference type="GO" id="GO:0003735">
    <property type="term" value="F:structural constituent of ribosome"/>
    <property type="evidence" value="ECO:0007669"/>
    <property type="project" value="UniProtKB-UniRule"/>
</dbReference>
<evidence type="ECO:0000256" key="9">
    <source>
        <dbReference type="RuleBase" id="RU003823"/>
    </source>
</evidence>
<evidence type="ECO:0000256" key="7">
    <source>
        <dbReference type="ARBA" id="ARBA00035519"/>
    </source>
</evidence>
<dbReference type="GO" id="GO:0005737">
    <property type="term" value="C:cytoplasm"/>
    <property type="evidence" value="ECO:0007669"/>
    <property type="project" value="UniProtKB-ARBA"/>
</dbReference>
<evidence type="ECO:0000256" key="3">
    <source>
        <dbReference type="ARBA" id="ARBA00022884"/>
    </source>
</evidence>
<dbReference type="InterPro" id="IPR005712">
    <property type="entry name" value="Ribosomal_uS5_bac-type"/>
</dbReference>
<accession>A0A0G1TG67</accession>
<dbReference type="FunFam" id="3.30.230.10:FF:000002">
    <property type="entry name" value="30S ribosomal protein S5"/>
    <property type="match status" value="1"/>
</dbReference>
<dbReference type="PANTHER" id="PTHR48277:SF1">
    <property type="entry name" value="MITOCHONDRIAL RIBOSOMAL PROTEIN S5"/>
    <property type="match status" value="1"/>
</dbReference>
<dbReference type="InterPro" id="IPR000851">
    <property type="entry name" value="Ribosomal_uS5"/>
</dbReference>
<dbReference type="GO" id="GO:0006412">
    <property type="term" value="P:translation"/>
    <property type="evidence" value="ECO:0007669"/>
    <property type="project" value="InterPro"/>
</dbReference>
<dbReference type="InterPro" id="IPR020568">
    <property type="entry name" value="Ribosomal_Su5_D2-typ_SF"/>
</dbReference>
<gene>
    <name evidence="11" type="ORF">UY08_C0009G0023</name>
</gene>
<evidence type="ECO:0000313" key="11">
    <source>
        <dbReference type="EMBL" id="KKU80812.1"/>
    </source>
</evidence>
<dbReference type="Gene3D" id="3.30.160.20">
    <property type="match status" value="1"/>
</dbReference>
<evidence type="ECO:0000256" key="8">
    <source>
        <dbReference type="PROSITE-ProRule" id="PRU00268"/>
    </source>
</evidence>
<keyword evidence="4 8" id="KW-0689">Ribosomal protein</keyword>
<dbReference type="GO" id="GO:0019843">
    <property type="term" value="F:rRNA binding"/>
    <property type="evidence" value="ECO:0007669"/>
    <property type="project" value="UniProtKB-KW"/>
</dbReference>
<reference evidence="11 12" key="1">
    <citation type="journal article" date="2015" name="Nature">
        <title>rRNA introns, odd ribosomes, and small enigmatic genomes across a large radiation of phyla.</title>
        <authorList>
            <person name="Brown C.T."/>
            <person name="Hug L.A."/>
            <person name="Thomas B.C."/>
            <person name="Sharon I."/>
            <person name="Castelle C.J."/>
            <person name="Singh A."/>
            <person name="Wilkins M.J."/>
            <person name="Williams K.H."/>
            <person name="Banfield J.F."/>
        </authorList>
    </citation>
    <scope>NUCLEOTIDE SEQUENCE [LARGE SCALE GENOMIC DNA]</scope>
</reference>
<dbReference type="Proteomes" id="UP000034212">
    <property type="component" value="Unassembled WGS sequence"/>
</dbReference>
<dbReference type="AlphaFoldDB" id="A0A0G1TG67"/>
<evidence type="ECO:0000313" key="12">
    <source>
        <dbReference type="Proteomes" id="UP000034212"/>
    </source>
</evidence>
<evidence type="ECO:0000256" key="2">
    <source>
        <dbReference type="ARBA" id="ARBA00022730"/>
    </source>
</evidence>
<keyword evidence="3" id="KW-0694">RNA-binding</keyword>
<evidence type="ECO:0000256" key="6">
    <source>
        <dbReference type="ARBA" id="ARBA00035255"/>
    </source>
</evidence>
<dbReference type="InterPro" id="IPR014721">
    <property type="entry name" value="Ribsml_uS5_D2-typ_fold_subgr"/>
</dbReference>
<keyword evidence="2" id="KW-0699">rRNA-binding</keyword>
<evidence type="ECO:0000256" key="1">
    <source>
        <dbReference type="ARBA" id="ARBA00008945"/>
    </source>
</evidence>
<dbReference type="InterPro" id="IPR005324">
    <property type="entry name" value="Ribosomal_uS5_C"/>
</dbReference>
<evidence type="ECO:0000256" key="4">
    <source>
        <dbReference type="ARBA" id="ARBA00022980"/>
    </source>
</evidence>
<organism evidence="11 12">
    <name type="scientific">Candidatus Gottesmanbacteria bacterium GW2011_GWA1_47_8</name>
    <dbReference type="NCBI Taxonomy" id="1618438"/>
    <lineage>
        <taxon>Bacteria</taxon>
        <taxon>Candidatus Gottesmaniibacteriota</taxon>
    </lineage>
</organism>
<dbReference type="EMBL" id="LCOQ01000009">
    <property type="protein sequence ID" value="KKU80812.1"/>
    <property type="molecule type" value="Genomic_DNA"/>
</dbReference>